<dbReference type="OrthoDB" id="547665at2759"/>
<dbReference type="PANTHER" id="PTHR23255:SF98">
    <property type="entry name" value="SERINE_THREONINE-PROTEIN KINASE RECEPTOR"/>
    <property type="match status" value="1"/>
</dbReference>
<gene>
    <name evidence="16" type="ORF">TCAL_08787</name>
</gene>
<dbReference type="Pfam" id="PF00069">
    <property type="entry name" value="Pkinase"/>
    <property type="match status" value="1"/>
</dbReference>
<dbReference type="InterPro" id="IPR000333">
    <property type="entry name" value="TGFB_receptor"/>
</dbReference>
<dbReference type="InterPro" id="IPR011009">
    <property type="entry name" value="Kinase-like_dom_sf"/>
</dbReference>
<keyword evidence="4 13" id="KW-0808">Transferase</keyword>
<keyword evidence="10 13" id="KW-1133">Transmembrane helix</keyword>
<keyword evidence="8 13" id="KW-0418">Kinase</keyword>
<protein>
    <recommendedName>
        <fullName evidence="13">Serine/threonine-protein kinase receptor</fullName>
        <ecNumber evidence="13">2.7.11.30</ecNumber>
    </recommendedName>
</protein>
<dbReference type="EC" id="2.7.11.30" evidence="13"/>
<dbReference type="PROSITE" id="PS00108">
    <property type="entry name" value="PROTEIN_KINASE_ST"/>
    <property type="match status" value="1"/>
</dbReference>
<evidence type="ECO:0000256" key="10">
    <source>
        <dbReference type="ARBA" id="ARBA00022989"/>
    </source>
</evidence>
<dbReference type="GO" id="GO:0048185">
    <property type="term" value="F:activin binding"/>
    <property type="evidence" value="ECO:0007669"/>
    <property type="project" value="TreeGrafter"/>
</dbReference>
<dbReference type="GO" id="GO:0046872">
    <property type="term" value="F:metal ion binding"/>
    <property type="evidence" value="ECO:0007669"/>
    <property type="project" value="UniProtKB-KW"/>
</dbReference>
<evidence type="ECO:0000256" key="9">
    <source>
        <dbReference type="ARBA" id="ARBA00022840"/>
    </source>
</evidence>
<dbReference type="GO" id="GO:0048179">
    <property type="term" value="C:activin receptor complex"/>
    <property type="evidence" value="ECO:0007669"/>
    <property type="project" value="TreeGrafter"/>
</dbReference>
<feature type="domain" description="Protein kinase" evidence="15">
    <location>
        <begin position="238"/>
        <end position="530"/>
    </location>
</feature>
<evidence type="ECO:0000256" key="7">
    <source>
        <dbReference type="ARBA" id="ARBA00022741"/>
    </source>
</evidence>
<reference evidence="16 17" key="1">
    <citation type="journal article" date="2018" name="Nat. Ecol. Evol.">
        <title>Genomic signatures of mitonuclear coevolution across populations of Tigriopus californicus.</title>
        <authorList>
            <person name="Barreto F.S."/>
            <person name="Watson E.T."/>
            <person name="Lima T.G."/>
            <person name="Willett C.S."/>
            <person name="Edmands S."/>
            <person name="Li W."/>
            <person name="Burton R.S."/>
        </authorList>
    </citation>
    <scope>NUCLEOTIDE SEQUENCE [LARGE SCALE GENOMIC DNA]</scope>
    <source>
        <strain evidence="16 17">San Diego</strain>
    </source>
</reference>
<feature type="signal peptide" evidence="14">
    <location>
        <begin position="1"/>
        <end position="17"/>
    </location>
</feature>
<dbReference type="EMBL" id="VCGU01000004">
    <property type="protein sequence ID" value="TRY76641.1"/>
    <property type="molecule type" value="Genomic_DNA"/>
</dbReference>
<comment type="subcellular location">
    <subcellularLocation>
        <location evidence="1 13">Membrane</location>
        <topology evidence="1 13">Single-pass type I membrane protein</topology>
    </subcellularLocation>
</comment>
<dbReference type="GO" id="GO:0005524">
    <property type="term" value="F:ATP binding"/>
    <property type="evidence" value="ECO:0007669"/>
    <property type="project" value="UniProtKB-UniRule"/>
</dbReference>
<evidence type="ECO:0000313" key="17">
    <source>
        <dbReference type="Proteomes" id="UP000318571"/>
    </source>
</evidence>
<evidence type="ECO:0000313" key="16">
    <source>
        <dbReference type="EMBL" id="TRY76641.1"/>
    </source>
</evidence>
<dbReference type="GO" id="GO:0017002">
    <property type="term" value="F:activin receptor activity"/>
    <property type="evidence" value="ECO:0007669"/>
    <property type="project" value="TreeGrafter"/>
</dbReference>
<feature type="transmembrane region" description="Helical" evidence="13">
    <location>
        <begin position="177"/>
        <end position="202"/>
    </location>
</feature>
<dbReference type="Gene3D" id="3.30.200.20">
    <property type="entry name" value="Phosphorylase Kinase, domain 1"/>
    <property type="match status" value="1"/>
</dbReference>
<dbReference type="InterPro" id="IPR008271">
    <property type="entry name" value="Ser/Thr_kinase_AS"/>
</dbReference>
<keyword evidence="6 14" id="KW-0732">Signal</keyword>
<dbReference type="SUPFAM" id="SSF57302">
    <property type="entry name" value="Snake toxin-like"/>
    <property type="match status" value="1"/>
</dbReference>
<dbReference type="PRINTS" id="PR00653">
    <property type="entry name" value="ACTIVIN2R"/>
</dbReference>
<proteinExistence type="inferred from homology"/>
<evidence type="ECO:0000256" key="1">
    <source>
        <dbReference type="ARBA" id="ARBA00004479"/>
    </source>
</evidence>
<dbReference type="Gene3D" id="1.10.510.10">
    <property type="entry name" value="Transferase(Phosphotransferase) domain 1"/>
    <property type="match status" value="1"/>
</dbReference>
<evidence type="ECO:0000256" key="6">
    <source>
        <dbReference type="ARBA" id="ARBA00022729"/>
    </source>
</evidence>
<evidence type="ECO:0000259" key="15">
    <source>
        <dbReference type="PROSITE" id="PS50011"/>
    </source>
</evidence>
<dbReference type="CDD" id="cd23615">
    <property type="entry name" value="TFP_LU_ECD_ACVR2"/>
    <property type="match status" value="1"/>
</dbReference>
<evidence type="ECO:0000256" key="8">
    <source>
        <dbReference type="ARBA" id="ARBA00022777"/>
    </source>
</evidence>
<keyword evidence="3 13" id="KW-0723">Serine/threonine-protein kinase</keyword>
<keyword evidence="12 13" id="KW-0675">Receptor</keyword>
<evidence type="ECO:0000256" key="2">
    <source>
        <dbReference type="ARBA" id="ARBA00009605"/>
    </source>
</evidence>
<dbReference type="Proteomes" id="UP000318571">
    <property type="component" value="Chromosome 5"/>
</dbReference>
<dbReference type="PANTHER" id="PTHR23255">
    <property type="entry name" value="TRANSFORMING GROWTH FACTOR-BETA RECEPTOR TYPE I AND II"/>
    <property type="match status" value="1"/>
</dbReference>
<organism evidence="16 17">
    <name type="scientific">Tigriopus californicus</name>
    <name type="common">Marine copepod</name>
    <dbReference type="NCBI Taxonomy" id="6832"/>
    <lineage>
        <taxon>Eukaryota</taxon>
        <taxon>Metazoa</taxon>
        <taxon>Ecdysozoa</taxon>
        <taxon>Arthropoda</taxon>
        <taxon>Crustacea</taxon>
        <taxon>Multicrustacea</taxon>
        <taxon>Hexanauplia</taxon>
        <taxon>Copepoda</taxon>
        <taxon>Harpacticoida</taxon>
        <taxon>Harpacticidae</taxon>
        <taxon>Tigriopus</taxon>
    </lineage>
</organism>
<comment type="similarity">
    <text evidence="2 13">Belongs to the protein kinase superfamily. TKL Ser/Thr protein kinase family. TGFB receptor subfamily.</text>
</comment>
<sequence>MMASLTGLALGLQLAWATRLGVSGAMAQDQLTVCEFYNKTCIDQVQATPIQIPGQARDYSTCVGNETCPSHQRHTCYTVWSPTQPESVVGGAVTGPPFGHPTGRRVKMMGCFMSEDTDCLAQDSCQDRTDLNDDAGHFFCCCRGSMCNSKFEWIRPLESAESTDTDPPAEALDRTDLTVLAFVSVAVVVVIVLAVLVIFCVYRQRQVATYTASTTLSPEDPRQRIDAPPSPKLIQQEVELLEIKARGRFGAVWRGKMGQNDQVAVKIFPLPDQSSWFAEQEIYNLPRMNHDNILEFMGVDKRGEGLQQEFWLMTKFHEKGSLCDFLKAHTVTWEQLTLIAHSMASGLTHLHEELPPRGTLDMKPAVAHRDFKSKNVLIKADLTACIGDFGLALIFEPGKPCGDTHGQVGTRRYMAPEVLEGAINFSRDSFLRIDMYACGLVLWELASRCQMSGGIVPKEYKAPFEEEVPHPTLEQMQELVVNKKTRPIIPEPWIRNPVMSELVSTICECWDQDAEARLSASNVKERVKTFRELNSASNPVNNLQGRLDHQRNMANQLDRPSNGHTPSTTTPINVGEQHEMRPLLISAQNGSGVIANGDVLS</sequence>
<dbReference type="AlphaFoldDB" id="A0A553PG42"/>
<evidence type="ECO:0000256" key="12">
    <source>
        <dbReference type="ARBA" id="ARBA00023170"/>
    </source>
</evidence>
<keyword evidence="13" id="KW-0464">Manganese</keyword>
<evidence type="ECO:0000256" key="4">
    <source>
        <dbReference type="ARBA" id="ARBA00022679"/>
    </source>
</evidence>
<keyword evidence="13" id="KW-0460">Magnesium</keyword>
<dbReference type="InterPro" id="IPR045860">
    <property type="entry name" value="Snake_toxin-like_sf"/>
</dbReference>
<comment type="caution">
    <text evidence="16">The sequence shown here is derived from an EMBL/GenBank/DDBJ whole genome shotgun (WGS) entry which is preliminary data.</text>
</comment>
<dbReference type="CDD" id="cd14053">
    <property type="entry name" value="STKc_ACVR2"/>
    <property type="match status" value="1"/>
</dbReference>
<comment type="catalytic activity">
    <reaction evidence="13">
        <text>L-threonyl-[receptor-protein] + ATP = O-phospho-L-threonyl-[receptor-protein] + ADP + H(+)</text>
        <dbReference type="Rhea" id="RHEA:44880"/>
        <dbReference type="Rhea" id="RHEA-COMP:11024"/>
        <dbReference type="Rhea" id="RHEA-COMP:11025"/>
        <dbReference type="ChEBI" id="CHEBI:15378"/>
        <dbReference type="ChEBI" id="CHEBI:30013"/>
        <dbReference type="ChEBI" id="CHEBI:30616"/>
        <dbReference type="ChEBI" id="CHEBI:61977"/>
        <dbReference type="ChEBI" id="CHEBI:456216"/>
        <dbReference type="EC" id="2.7.11.30"/>
    </reaction>
</comment>
<keyword evidence="7 13" id="KW-0547">Nucleotide-binding</keyword>
<dbReference type="GO" id="GO:0071363">
    <property type="term" value="P:cellular response to growth factor stimulus"/>
    <property type="evidence" value="ECO:0007669"/>
    <property type="project" value="TreeGrafter"/>
</dbReference>
<evidence type="ECO:0000256" key="14">
    <source>
        <dbReference type="SAM" id="SignalP"/>
    </source>
</evidence>
<accession>A0A553PG42</accession>
<dbReference type="PROSITE" id="PS50011">
    <property type="entry name" value="PROTEIN_KINASE_DOM"/>
    <property type="match status" value="1"/>
</dbReference>
<dbReference type="STRING" id="6832.A0A553PG42"/>
<keyword evidence="5 13" id="KW-0812">Transmembrane</keyword>
<keyword evidence="17" id="KW-1185">Reference proteome</keyword>
<keyword evidence="9 13" id="KW-0067">ATP-binding</keyword>
<dbReference type="SUPFAM" id="SSF56112">
    <property type="entry name" value="Protein kinase-like (PK-like)"/>
    <property type="match status" value="1"/>
</dbReference>
<evidence type="ECO:0000256" key="11">
    <source>
        <dbReference type="ARBA" id="ARBA00023136"/>
    </source>
</evidence>
<evidence type="ECO:0000256" key="13">
    <source>
        <dbReference type="RuleBase" id="RU361271"/>
    </source>
</evidence>
<evidence type="ECO:0000256" key="3">
    <source>
        <dbReference type="ARBA" id="ARBA00022527"/>
    </source>
</evidence>
<name>A0A553PG42_TIGCA</name>
<comment type="cofactor">
    <cofactor evidence="13">
        <name>Mg(2+)</name>
        <dbReference type="ChEBI" id="CHEBI:18420"/>
    </cofactor>
    <cofactor evidence="13">
        <name>Mn(2+)</name>
        <dbReference type="ChEBI" id="CHEBI:29035"/>
    </cofactor>
</comment>
<dbReference type="FunFam" id="3.30.200.20:FF:000094">
    <property type="entry name" value="Serine/threonine-protein kinase receptor"/>
    <property type="match status" value="1"/>
</dbReference>
<dbReference type="InterPro" id="IPR000719">
    <property type="entry name" value="Prot_kinase_dom"/>
</dbReference>
<keyword evidence="13" id="KW-0479">Metal-binding</keyword>
<dbReference type="Gene3D" id="2.10.60.10">
    <property type="entry name" value="CD59"/>
    <property type="match status" value="1"/>
</dbReference>
<keyword evidence="11 13" id="KW-0472">Membrane</keyword>
<feature type="chain" id="PRO_5021997706" description="Serine/threonine-protein kinase receptor" evidence="14">
    <location>
        <begin position="18"/>
        <end position="601"/>
    </location>
</feature>
<dbReference type="OMA" id="WLELCRI"/>
<evidence type="ECO:0000256" key="5">
    <source>
        <dbReference type="ARBA" id="ARBA00022692"/>
    </source>
</evidence>